<name>A0A2L0UGC6_9MICC</name>
<proteinExistence type="predicted"/>
<dbReference type="Gene3D" id="3.30.565.10">
    <property type="entry name" value="Histidine kinase-like ATPase, C-terminal domain"/>
    <property type="match status" value="1"/>
</dbReference>
<evidence type="ECO:0000313" key="6">
    <source>
        <dbReference type="EMBL" id="AUZ88300.1"/>
    </source>
</evidence>
<dbReference type="InterPro" id="IPR029016">
    <property type="entry name" value="GAF-like_dom_sf"/>
</dbReference>
<dbReference type="InterPro" id="IPR003018">
    <property type="entry name" value="GAF"/>
</dbReference>
<keyword evidence="1" id="KW-0808">Transferase</keyword>
<dbReference type="PANTHER" id="PTHR24421:SF56">
    <property type="entry name" value="OXYGEN SENSOR HISTIDINE KINASE RESPONSE REGULATOR DOST"/>
    <property type="match status" value="1"/>
</dbReference>
<evidence type="ECO:0000256" key="3">
    <source>
        <dbReference type="ARBA" id="ARBA00023012"/>
    </source>
</evidence>
<dbReference type="GO" id="GO:0046983">
    <property type="term" value="F:protein dimerization activity"/>
    <property type="evidence" value="ECO:0007669"/>
    <property type="project" value="InterPro"/>
</dbReference>
<evidence type="ECO:0000259" key="4">
    <source>
        <dbReference type="SMART" id="SM00065"/>
    </source>
</evidence>
<organism evidence="6 7">
    <name type="scientific">Arthrobacter agilis</name>
    <dbReference type="NCBI Taxonomy" id="37921"/>
    <lineage>
        <taxon>Bacteria</taxon>
        <taxon>Bacillati</taxon>
        <taxon>Actinomycetota</taxon>
        <taxon>Actinomycetes</taxon>
        <taxon>Micrococcales</taxon>
        <taxon>Micrococcaceae</taxon>
        <taxon>Arthrobacter</taxon>
    </lineage>
</organism>
<feature type="domain" description="GAF" evidence="4">
    <location>
        <begin position="37"/>
        <end position="184"/>
    </location>
</feature>
<dbReference type="AlphaFoldDB" id="A0A2L0UGC6"/>
<evidence type="ECO:0000256" key="2">
    <source>
        <dbReference type="ARBA" id="ARBA00022777"/>
    </source>
</evidence>
<dbReference type="Pfam" id="PF07730">
    <property type="entry name" value="HisKA_3"/>
    <property type="match status" value="1"/>
</dbReference>
<feature type="domain" description="Histidine kinase/HSP90-like ATPase" evidence="5">
    <location>
        <begin position="460"/>
        <end position="550"/>
    </location>
</feature>
<evidence type="ECO:0000256" key="1">
    <source>
        <dbReference type="ARBA" id="ARBA00022679"/>
    </source>
</evidence>
<sequence>MVTYPEEPPLGAVVQLPAPAGVENLLAAFAAIADDLGLDTVLERVIEAACQLVDARFGALGVVGPDRMLSHFITVGLEEEDIRRIGPLPTGHGVLGLLITEPHPVRLSDLREHPLAYGFPADHPQMTSFLGVPIRIHDRVFGNLYLTEKNGGTDFSAADEQLVVSLASAAGVAIENSRLFEESNRRTRWLEGGLNAVRELLGEHDGSSNDLEIIATHALDASHSILAAVLRTFGNEREMICEAVDGVEAAALLGRRSHDAGLMDRLPTTLSPVLLNAEDVAAVLPGAAAGTIGTALCCRLAGAGDRRFLVIGRPPGATPFSDVDHGMMRTFASHVSLALELLRIHRQREQEAVFGDRDRIARDLHDLVIQRLFAAGLSIQSLRKYTPDAEALNRISAVTKELDATIRELRDTIYSLRSVPQVAPTFTSTVFSLVADAFDGHDLDPVLQLSGPLDTSVDDERADHVRAVLLEGLANALRHAEARTITVILRARCGRLELRITDDGRGFENPGRTSGLANMKRRAELCEGTVSITSTVGGGTDVHLEIPLAASGISVPPASR</sequence>
<dbReference type="GO" id="GO:0016020">
    <property type="term" value="C:membrane"/>
    <property type="evidence" value="ECO:0007669"/>
    <property type="project" value="InterPro"/>
</dbReference>
<gene>
    <name evidence="6" type="ORF">CVO76_12140</name>
</gene>
<dbReference type="RefSeq" id="WP_208739423.1">
    <property type="nucleotide sequence ID" value="NZ_CP024915.1"/>
</dbReference>
<protein>
    <submittedName>
        <fullName evidence="6">Histidine kinase</fullName>
    </submittedName>
</protein>
<accession>A0A2L0UGC6</accession>
<keyword evidence="2 6" id="KW-0418">Kinase</keyword>
<dbReference type="InterPro" id="IPR003594">
    <property type="entry name" value="HATPase_dom"/>
</dbReference>
<reference evidence="6 7" key="1">
    <citation type="submission" date="2017-11" db="EMBL/GenBank/DDBJ databases">
        <title>Draft genome of Arthrobacter agilis strain UMCV2, a plant growth-promoting rhizobacterium and biocontrol capacity of phytopathogenic fungi.</title>
        <authorList>
            <person name="Martinez-Camara R."/>
            <person name="Santoyo G."/>
            <person name="Moreno-Hagelsieb G."/>
            <person name="Valencia-Cantero E."/>
        </authorList>
    </citation>
    <scope>NUCLEOTIDE SEQUENCE [LARGE SCALE GENOMIC DNA]</scope>
    <source>
        <strain evidence="6 7">UMCV2</strain>
    </source>
</reference>
<dbReference type="PANTHER" id="PTHR24421">
    <property type="entry name" value="NITRATE/NITRITE SENSOR PROTEIN NARX-RELATED"/>
    <property type="match status" value="1"/>
</dbReference>
<dbReference type="InterPro" id="IPR036890">
    <property type="entry name" value="HATPase_C_sf"/>
</dbReference>
<evidence type="ECO:0000259" key="5">
    <source>
        <dbReference type="SMART" id="SM00387"/>
    </source>
</evidence>
<dbReference type="SUPFAM" id="SSF55874">
    <property type="entry name" value="ATPase domain of HSP90 chaperone/DNA topoisomerase II/histidine kinase"/>
    <property type="match status" value="1"/>
</dbReference>
<dbReference type="InterPro" id="IPR050482">
    <property type="entry name" value="Sensor_HK_TwoCompSys"/>
</dbReference>
<dbReference type="Gene3D" id="3.30.450.40">
    <property type="match status" value="2"/>
</dbReference>
<dbReference type="CDD" id="cd16917">
    <property type="entry name" value="HATPase_UhpB-NarQ-NarX-like"/>
    <property type="match status" value="1"/>
</dbReference>
<dbReference type="Pfam" id="PF02518">
    <property type="entry name" value="HATPase_c"/>
    <property type="match status" value="1"/>
</dbReference>
<dbReference type="Proteomes" id="UP000239187">
    <property type="component" value="Chromosome"/>
</dbReference>
<dbReference type="InterPro" id="IPR011712">
    <property type="entry name" value="Sig_transdc_His_kin_sub3_dim/P"/>
</dbReference>
<dbReference type="Pfam" id="PF13185">
    <property type="entry name" value="GAF_2"/>
    <property type="match status" value="1"/>
</dbReference>
<keyword evidence="3" id="KW-0902">Two-component regulatory system</keyword>
<dbReference type="SMART" id="SM00065">
    <property type="entry name" value="GAF"/>
    <property type="match status" value="1"/>
</dbReference>
<dbReference type="SUPFAM" id="SSF55781">
    <property type="entry name" value="GAF domain-like"/>
    <property type="match status" value="2"/>
</dbReference>
<dbReference type="Gene3D" id="1.20.5.1930">
    <property type="match status" value="1"/>
</dbReference>
<dbReference type="SMART" id="SM00387">
    <property type="entry name" value="HATPase_c"/>
    <property type="match status" value="1"/>
</dbReference>
<dbReference type="GO" id="GO:0000155">
    <property type="term" value="F:phosphorelay sensor kinase activity"/>
    <property type="evidence" value="ECO:0007669"/>
    <property type="project" value="InterPro"/>
</dbReference>
<dbReference type="EMBL" id="CP024915">
    <property type="protein sequence ID" value="AUZ88300.1"/>
    <property type="molecule type" value="Genomic_DNA"/>
</dbReference>
<evidence type="ECO:0000313" key="7">
    <source>
        <dbReference type="Proteomes" id="UP000239187"/>
    </source>
</evidence>